<dbReference type="STRING" id="706434.HMPREF9429_01759"/>
<dbReference type="InterPro" id="IPR013766">
    <property type="entry name" value="Thioredoxin_domain"/>
</dbReference>
<dbReference type="RefSeq" id="WP_006943166.1">
    <property type="nucleotide sequence ID" value="NZ_GL538212.1"/>
</dbReference>
<comment type="caution">
    <text evidence="7">The sequence shown here is derived from an EMBL/GenBank/DDBJ whole genome shotgun (WGS) entry which is preliminary data.</text>
</comment>
<dbReference type="GO" id="GO:0034599">
    <property type="term" value="P:cellular response to oxidative stress"/>
    <property type="evidence" value="ECO:0007669"/>
    <property type="project" value="TreeGrafter"/>
</dbReference>
<feature type="domain" description="Thioredoxin" evidence="6">
    <location>
        <begin position="1"/>
        <end position="181"/>
    </location>
</feature>
<keyword evidence="3 5" id="KW-0560">Oxidoreductase</keyword>
<dbReference type="AlphaFoldDB" id="E2ZE57"/>
<dbReference type="Proteomes" id="UP000003195">
    <property type="component" value="Unassembled WGS sequence"/>
</dbReference>
<dbReference type="eggNOG" id="COG0386">
    <property type="taxonomic scope" value="Bacteria"/>
</dbReference>
<dbReference type="CDD" id="cd00340">
    <property type="entry name" value="GSH_Peroxidase"/>
    <property type="match status" value="1"/>
</dbReference>
<dbReference type="GO" id="GO:0004601">
    <property type="term" value="F:peroxidase activity"/>
    <property type="evidence" value="ECO:0007669"/>
    <property type="project" value="UniProtKB-KW"/>
</dbReference>
<sequence length="181" mass="20219">MSVYEYKVKNVKGESVDLSQYKGKVLIIANTASKCGFTPQYEGLEKLYKEYKDQGLVVLGFPSNQFLEQEPGTNDEAASFCKLNYGVTFPVFAITDVRGDNAEPLFKYLSNAAPFKGYEESKESGQLIKKVVGEYYPENLEGNGIKWNFTKFLVSKDGTQITRFEPSTTPEEMEAAVKAAL</sequence>
<protein>
    <recommendedName>
        <fullName evidence="5">Glutathione peroxidase</fullName>
    </recommendedName>
</protein>
<dbReference type="InterPro" id="IPR029759">
    <property type="entry name" value="GPX_AS"/>
</dbReference>
<dbReference type="PIRSF" id="PIRSF000303">
    <property type="entry name" value="Glutathion_perox"/>
    <property type="match status" value="1"/>
</dbReference>
<dbReference type="PROSITE" id="PS00460">
    <property type="entry name" value="GLUTATHIONE_PEROXID_1"/>
    <property type="match status" value="1"/>
</dbReference>
<comment type="similarity">
    <text evidence="1 5">Belongs to the glutathione peroxidase family.</text>
</comment>
<feature type="active site" evidence="4">
    <location>
        <position position="35"/>
    </location>
</feature>
<dbReference type="PANTHER" id="PTHR11592">
    <property type="entry name" value="GLUTATHIONE PEROXIDASE"/>
    <property type="match status" value="1"/>
</dbReference>
<evidence type="ECO:0000256" key="3">
    <source>
        <dbReference type="ARBA" id="ARBA00023002"/>
    </source>
</evidence>
<dbReference type="Pfam" id="PF00255">
    <property type="entry name" value="GSHPx"/>
    <property type="match status" value="1"/>
</dbReference>
<dbReference type="HOGENOM" id="CLU_029507_2_2_9"/>
<proteinExistence type="inferred from homology"/>
<evidence type="ECO:0000259" key="6">
    <source>
        <dbReference type="PROSITE" id="PS51352"/>
    </source>
</evidence>
<dbReference type="PROSITE" id="PS51352">
    <property type="entry name" value="THIOREDOXIN_2"/>
    <property type="match status" value="1"/>
</dbReference>
<evidence type="ECO:0000256" key="5">
    <source>
        <dbReference type="RuleBase" id="RU000499"/>
    </source>
</evidence>
<dbReference type="PANTHER" id="PTHR11592:SF44">
    <property type="entry name" value="GLUTATHIONE PEROXIDASE"/>
    <property type="match status" value="1"/>
</dbReference>
<keyword evidence="2 5" id="KW-0575">Peroxidase</keyword>
<dbReference type="InterPro" id="IPR000889">
    <property type="entry name" value="Glutathione_peroxidase"/>
</dbReference>
<dbReference type="OrthoDB" id="9809733at2"/>
<dbReference type="InterPro" id="IPR029760">
    <property type="entry name" value="GPX_CS"/>
</dbReference>
<dbReference type="PROSITE" id="PS51355">
    <property type="entry name" value="GLUTATHIONE_PEROXID_3"/>
    <property type="match status" value="1"/>
</dbReference>
<dbReference type="InterPro" id="IPR036249">
    <property type="entry name" value="Thioredoxin-like_sf"/>
</dbReference>
<organism evidence="7 8">
    <name type="scientific">Megasphaera micronuciformis F0359</name>
    <dbReference type="NCBI Taxonomy" id="706434"/>
    <lineage>
        <taxon>Bacteria</taxon>
        <taxon>Bacillati</taxon>
        <taxon>Bacillota</taxon>
        <taxon>Negativicutes</taxon>
        <taxon>Veillonellales</taxon>
        <taxon>Veillonellaceae</taxon>
        <taxon>Megasphaera</taxon>
    </lineage>
</organism>
<evidence type="ECO:0000313" key="8">
    <source>
        <dbReference type="Proteomes" id="UP000003195"/>
    </source>
</evidence>
<dbReference type="Gene3D" id="3.40.30.10">
    <property type="entry name" value="Glutaredoxin"/>
    <property type="match status" value="1"/>
</dbReference>
<evidence type="ECO:0000256" key="2">
    <source>
        <dbReference type="ARBA" id="ARBA00022559"/>
    </source>
</evidence>
<dbReference type="PRINTS" id="PR01011">
    <property type="entry name" value="GLUTPROXDASE"/>
</dbReference>
<gene>
    <name evidence="7" type="ORF">HMPREF9429_01759</name>
</gene>
<name>E2ZE57_9FIRM</name>
<accession>E2ZE57</accession>
<keyword evidence="8" id="KW-1185">Reference proteome</keyword>
<evidence type="ECO:0000256" key="4">
    <source>
        <dbReference type="PIRSR" id="PIRSR000303-1"/>
    </source>
</evidence>
<dbReference type="FunFam" id="3.40.30.10:FF:000010">
    <property type="entry name" value="Glutathione peroxidase"/>
    <property type="match status" value="1"/>
</dbReference>
<evidence type="ECO:0000256" key="1">
    <source>
        <dbReference type="ARBA" id="ARBA00006926"/>
    </source>
</evidence>
<dbReference type="SUPFAM" id="SSF52833">
    <property type="entry name" value="Thioredoxin-like"/>
    <property type="match status" value="1"/>
</dbReference>
<reference evidence="7 8" key="1">
    <citation type="submission" date="2010-08" db="EMBL/GenBank/DDBJ databases">
        <authorList>
            <person name="Weinstock G."/>
            <person name="Sodergren E."/>
            <person name="Clifton S."/>
            <person name="Fulton L."/>
            <person name="Fulton B."/>
            <person name="Courtney L."/>
            <person name="Fronick C."/>
            <person name="Harrison M."/>
            <person name="Strong C."/>
            <person name="Farmer C."/>
            <person name="Delahaunty K."/>
            <person name="Markovic C."/>
            <person name="Hall O."/>
            <person name="Minx P."/>
            <person name="Tomlinson C."/>
            <person name="Mitreva M."/>
            <person name="Hou S."/>
            <person name="Chen J."/>
            <person name="Wollam A."/>
            <person name="Pepin K.H."/>
            <person name="Johnson M."/>
            <person name="Bhonagiri V."/>
            <person name="Zhang X."/>
            <person name="Suruliraj S."/>
            <person name="Warren W."/>
            <person name="Chinwalla A."/>
            <person name="Mardis E.R."/>
            <person name="Wilson R.K."/>
        </authorList>
    </citation>
    <scope>NUCLEOTIDE SEQUENCE [LARGE SCALE GENOMIC DNA]</scope>
    <source>
        <strain evidence="7 8">F0359</strain>
    </source>
</reference>
<dbReference type="EMBL" id="AECS01000043">
    <property type="protein sequence ID" value="EFQ03437.1"/>
    <property type="molecule type" value="Genomic_DNA"/>
</dbReference>
<dbReference type="PROSITE" id="PS00763">
    <property type="entry name" value="GLUTATHIONE_PEROXID_2"/>
    <property type="match status" value="1"/>
</dbReference>
<evidence type="ECO:0000313" key="7">
    <source>
        <dbReference type="EMBL" id="EFQ03437.1"/>
    </source>
</evidence>